<dbReference type="RefSeq" id="WP_046711477.1">
    <property type="nucleotide sequence ID" value="NZ_BJXR01000002.1"/>
</dbReference>
<proteinExistence type="predicted"/>
<reference evidence="1 2" key="1">
    <citation type="submission" date="2016-10" db="EMBL/GenBank/DDBJ databases">
        <authorList>
            <person name="Varghese N."/>
            <person name="Submissions S."/>
        </authorList>
    </citation>
    <scope>NUCLEOTIDE SEQUENCE [LARGE SCALE GENOMIC DNA]</scope>
    <source>
        <strain evidence="1 2">DSM 16525</strain>
    </source>
</reference>
<keyword evidence="2" id="KW-1185">Reference proteome</keyword>
<sequence length="81" mass="9269">MRLPGLFRKERSTIKNADAQDHAEKLLAESLRLLSQVCTKVADAIESQRLSRQGYAHNTYLRRTDTTQERGEADVTKKSHE</sequence>
<evidence type="ECO:0000313" key="2">
    <source>
        <dbReference type="Proteomes" id="UP000183760"/>
    </source>
</evidence>
<evidence type="ECO:0000313" key="1">
    <source>
        <dbReference type="EMBL" id="SET18476.1"/>
    </source>
</evidence>
<dbReference type="Proteomes" id="UP000183760">
    <property type="component" value="Unassembled WGS sequence"/>
</dbReference>
<protein>
    <submittedName>
        <fullName evidence="1">Uncharacterized protein</fullName>
    </submittedName>
</protein>
<gene>
    <name evidence="1" type="ORF">SAMN05443572_1011370</name>
</gene>
<comment type="caution">
    <text evidence="1">The sequence shown here is derived from an EMBL/GenBank/DDBJ whole genome shotgun (WGS) entry which is preliminary data.</text>
</comment>
<organism evidence="1 2">
    <name type="scientific">Myxococcus fulvus</name>
    <dbReference type="NCBI Taxonomy" id="33"/>
    <lineage>
        <taxon>Bacteria</taxon>
        <taxon>Pseudomonadati</taxon>
        <taxon>Myxococcota</taxon>
        <taxon>Myxococcia</taxon>
        <taxon>Myxococcales</taxon>
        <taxon>Cystobacterineae</taxon>
        <taxon>Myxococcaceae</taxon>
        <taxon>Myxococcus</taxon>
    </lineage>
</organism>
<name>A0ABY1BYX0_MYXFU</name>
<dbReference type="EMBL" id="FOIB01000001">
    <property type="protein sequence ID" value="SET18476.1"/>
    <property type="molecule type" value="Genomic_DNA"/>
</dbReference>
<accession>A0ABY1BYX0</accession>